<dbReference type="Gene3D" id="1.10.274.100">
    <property type="entry name" value="RNA polymerase Rpb1, domain 3"/>
    <property type="match status" value="1"/>
</dbReference>
<dbReference type="InterPro" id="IPR042102">
    <property type="entry name" value="RNA_pol_Rpb1_3_sf"/>
</dbReference>
<dbReference type="CDD" id="cd02736">
    <property type="entry name" value="RNAP_III_Rpc1_C"/>
    <property type="match status" value="1"/>
</dbReference>
<dbReference type="SMART" id="SM00663">
    <property type="entry name" value="RPOLA_N"/>
    <property type="match status" value="1"/>
</dbReference>
<evidence type="ECO:0000256" key="3">
    <source>
        <dbReference type="ARBA" id="ARBA00022478"/>
    </source>
</evidence>
<proteinExistence type="inferred from homology"/>
<gene>
    <name evidence="13" type="ORF">HAN_1g72</name>
</gene>
<dbReference type="Gene3D" id="4.10.860.120">
    <property type="entry name" value="RNA polymerase II, clamp domain"/>
    <property type="match status" value="1"/>
</dbReference>
<keyword evidence="5 11" id="KW-0548">Nucleotidyltransferase</keyword>
<keyword evidence="9 11" id="KW-0804">Transcription</keyword>
<name>A9BK83_HEMAN</name>
<organism evidence="13 14">
    <name type="scientific">Hemiselmis andersenii</name>
    <name type="common">Cryptophyte alga</name>
    <dbReference type="NCBI Taxonomy" id="464988"/>
    <lineage>
        <taxon>Eukaryota</taxon>
        <taxon>Cryptophyceae</taxon>
        <taxon>Cryptomonadales</taxon>
        <taxon>Hemiselmidaceae</taxon>
        <taxon>Hemiselmis</taxon>
    </lineage>
</organism>
<keyword evidence="3 11" id="KW-0240">DNA-directed RNA polymerase</keyword>
<keyword evidence="10" id="KW-0539">Nucleus</keyword>
<evidence type="ECO:0000256" key="7">
    <source>
        <dbReference type="ARBA" id="ARBA00022833"/>
    </source>
</evidence>
<dbReference type="GO" id="GO:0003677">
    <property type="term" value="F:DNA binding"/>
    <property type="evidence" value="ECO:0007669"/>
    <property type="project" value="InterPro"/>
</dbReference>
<protein>
    <recommendedName>
        <fullName evidence="11">DNA-directed RNA polymerase subunit</fullName>
        <ecNumber evidence="11">2.7.7.6</ecNumber>
    </recommendedName>
</protein>
<dbReference type="Pfam" id="PF04998">
    <property type="entry name" value="RNA_pol_Rpb1_5"/>
    <property type="match status" value="1"/>
</dbReference>
<keyword evidence="8" id="KW-0460">Magnesium</keyword>
<dbReference type="FunFam" id="2.40.40.20:FF:000019">
    <property type="entry name" value="DNA-directed RNA polymerase II subunit RPB1"/>
    <property type="match status" value="1"/>
</dbReference>
<dbReference type="InterPro" id="IPR044893">
    <property type="entry name" value="RNA_pol_Rpb1_clamp_domain"/>
</dbReference>
<sequence length="1323" mass="151920">MESYRKNFSNQLTGLEFSNASFFKNLSISQIQITNKFLYSNFSSQPCQGGLLDSTLGANKKNICKSCKKNQSYCSGHFGYIKLFLPVLNIGYLKAIQLILSMICKSCSRVLVHPGKRRNYFFKVIRKIKKKGEGQKLDYLSEISQECRQIDYCPFCWSKNGSIRKFGTLGFVHDFKFQKNKKNFQNFNCSASLVFTEKILDPLGIFKIFQKISREDWELLDFDSIETHPTHLILYYLPVPPLGVRPTVFISETMTNEDDLTMKLTEIQFLNIQLKINFQTGIPFLAIKDTWSILQIECGKYLNSEAFNLESGKQKFKSLFNRLKGKNGRFRGNLSGKRVNFSGRTVISPDPNLPLNFLGLPIILATKLTFPERVNKFNIERLQRTVLRGATRFPGANFLIDLKNNKKHIENLSKKKEHLEIKSGYKIERHLKNNDIILFNRQPSLHRISIMAHRTKIISGKTLKINECICKPYNADFDGDEMNIHIPQTQKARAESISLLNLVKNINSPGTGESMIAATQDFLSASFVLTSKNQFFSHDQIGKILHLLELGNIEKENFIPALLKPFQMWTGKQIFSLIVFSKKKKDKNKKKNFQGSIFHLMEKNYSLGKKQCSPFLCPFDGWILFKNRNLLAGQLGKSSLGFGNKFSIFSSFSIFNSNNFILNCLLKISKMTSSWFSDFGFSFGIESITPDKNQLKKKNILVRNCYNLCNSFIKQNSKQKKKKEKQSESSIQKIFCFLREDFGKSLFVFNKFSENSGKIMTSAGSKGSKNNLSQMSLCLGQQSIGGERIKKGFLKRILPHFYYSKMGCNPSQNGFIQRSFLQGLNSVDFFFHSIAGREGLVDTAIKTAETGYLQRRLMKTLEDVVIFYDYSARTSDGRLIQPKFGLDCINPGKVSILFGLNNSYRKVENFHFWKKNNLNFSERETFLRSFSFGDMDSIPFFFKIRDLAYGLLNFKNQKKKIFFFDIEKNMKKILENCSKLKMEPGSSVGALAAQSIGEPGTQMTLQTFHHAGISDLNITQGVPRINEIMNASKKILSPIVSFKFFNLGKKNFFQCKLQIEKIYFGEICSKFDIIIDSELIFIDIFFKKNFLKKLGLNLNFKKIVQKIGGINSFWNKSRFFYQKSRYFMRIFPSKPTEKKTFSYIELLKIIYSCKKDFSQIEICGFSDSKNISFYQKFQISSVFCLNSKLLDAFDLLFVNLQSIYSNHILMILETFGIEASRKAIIIEIQKIFQLHNISINKKHFFLLAEIMTFQGKILGITRYGISKMKENILVLASFEKTIETLFNAALKTSKDKILGVSESIILGRKPPNGTGLVTLISRK</sequence>
<dbReference type="InterPro" id="IPR000722">
    <property type="entry name" value="RNA_pol_asu"/>
</dbReference>
<evidence type="ECO:0000313" key="13">
    <source>
        <dbReference type="EMBL" id="ABW97916.1"/>
    </source>
</evidence>
<dbReference type="CDD" id="cd02583">
    <property type="entry name" value="RNAP_III_RPC1_N"/>
    <property type="match status" value="1"/>
</dbReference>
<dbReference type="GeneID" id="5739745"/>
<geneLocation type="nucleomorph" evidence="13"/>
<dbReference type="InterPro" id="IPR035697">
    <property type="entry name" value="RNAP_III_RPC1_N"/>
</dbReference>
<evidence type="ECO:0000256" key="11">
    <source>
        <dbReference type="RuleBase" id="RU004279"/>
    </source>
</evidence>
<evidence type="ECO:0000256" key="5">
    <source>
        <dbReference type="ARBA" id="ARBA00022695"/>
    </source>
</evidence>
<dbReference type="InterPro" id="IPR007081">
    <property type="entry name" value="RNA_pol_Rpb1_5"/>
</dbReference>
<evidence type="ECO:0000256" key="6">
    <source>
        <dbReference type="ARBA" id="ARBA00022723"/>
    </source>
</evidence>
<evidence type="ECO:0000259" key="12">
    <source>
        <dbReference type="SMART" id="SM00663"/>
    </source>
</evidence>
<dbReference type="InterPro" id="IPR038120">
    <property type="entry name" value="Rpb1_funnel_sf"/>
</dbReference>
<dbReference type="InterPro" id="IPR035698">
    <property type="entry name" value="RNAP_III_Rpc1_C"/>
</dbReference>
<dbReference type="InterPro" id="IPR006592">
    <property type="entry name" value="RNA_pol_N"/>
</dbReference>
<feature type="domain" description="RNA polymerase N-terminal" evidence="12">
    <location>
        <begin position="230"/>
        <end position="530"/>
    </location>
</feature>
<comment type="similarity">
    <text evidence="2 11">Belongs to the RNA polymerase beta' chain family.</text>
</comment>
<dbReference type="EMBL" id="CP000881">
    <property type="protein sequence ID" value="ABW97916.1"/>
    <property type="molecule type" value="Genomic_DNA"/>
</dbReference>
<dbReference type="Gene3D" id="6.10.250.2940">
    <property type="match status" value="1"/>
</dbReference>
<dbReference type="GO" id="GO:0003899">
    <property type="term" value="F:DNA-directed RNA polymerase activity"/>
    <property type="evidence" value="ECO:0007669"/>
    <property type="project" value="UniProtKB-EC"/>
</dbReference>
<dbReference type="Pfam" id="PF05000">
    <property type="entry name" value="RNA_pol_Rpb1_4"/>
    <property type="match status" value="1"/>
</dbReference>
<dbReference type="GO" id="GO:0005634">
    <property type="term" value="C:nucleus"/>
    <property type="evidence" value="ECO:0007669"/>
    <property type="project" value="UniProtKB-SubCell"/>
</dbReference>
<dbReference type="SUPFAM" id="SSF64484">
    <property type="entry name" value="beta and beta-prime subunits of DNA dependent RNA-polymerase"/>
    <property type="match status" value="1"/>
</dbReference>
<evidence type="ECO:0000256" key="10">
    <source>
        <dbReference type="ARBA" id="ARBA00023242"/>
    </source>
</evidence>
<comment type="function">
    <text evidence="11">DNA-dependent RNA polymerase catalyzes the transcription of DNA into RNA using the four ribonucleoside triphosphates as substrates.</text>
</comment>
<keyword evidence="13" id="KW-0542">Nucleomorph</keyword>
<evidence type="ECO:0000256" key="2">
    <source>
        <dbReference type="ARBA" id="ARBA00006460"/>
    </source>
</evidence>
<dbReference type="PANTHER" id="PTHR48446:SF1">
    <property type="entry name" value="DNA-DIRECTED RNA POLYMERASE SUBUNIT BETA' N-TERMINAL SECTION"/>
    <property type="match status" value="1"/>
</dbReference>
<dbReference type="Gene3D" id="2.40.40.20">
    <property type="match status" value="1"/>
</dbReference>
<evidence type="ECO:0000256" key="4">
    <source>
        <dbReference type="ARBA" id="ARBA00022679"/>
    </source>
</evidence>
<dbReference type="Pfam" id="PF04983">
    <property type="entry name" value="RNA_pol_Rpb1_3"/>
    <property type="match status" value="1"/>
</dbReference>
<dbReference type="Pfam" id="PF04997">
    <property type="entry name" value="RNA_pol_Rpb1_1"/>
    <property type="match status" value="1"/>
</dbReference>
<dbReference type="GO" id="GO:0046872">
    <property type="term" value="F:metal ion binding"/>
    <property type="evidence" value="ECO:0007669"/>
    <property type="project" value="UniProtKB-KW"/>
</dbReference>
<dbReference type="GO" id="GO:0006351">
    <property type="term" value="P:DNA-templated transcription"/>
    <property type="evidence" value="ECO:0007669"/>
    <property type="project" value="InterPro"/>
</dbReference>
<evidence type="ECO:0000313" key="14">
    <source>
        <dbReference type="Proteomes" id="UP000243127"/>
    </source>
</evidence>
<comment type="catalytic activity">
    <reaction evidence="11">
        <text>RNA(n) + a ribonucleoside 5'-triphosphate = RNA(n+1) + diphosphate</text>
        <dbReference type="Rhea" id="RHEA:21248"/>
        <dbReference type="Rhea" id="RHEA-COMP:14527"/>
        <dbReference type="Rhea" id="RHEA-COMP:17342"/>
        <dbReference type="ChEBI" id="CHEBI:33019"/>
        <dbReference type="ChEBI" id="CHEBI:61557"/>
        <dbReference type="ChEBI" id="CHEBI:140395"/>
        <dbReference type="EC" id="2.7.7.6"/>
    </reaction>
</comment>
<dbReference type="InterPro" id="IPR007083">
    <property type="entry name" value="RNA_pol_Rpb1_4"/>
</dbReference>
<dbReference type="RefSeq" id="XP_001712241.1">
    <property type="nucleotide sequence ID" value="XM_001712189.1"/>
</dbReference>
<evidence type="ECO:0000256" key="1">
    <source>
        <dbReference type="ARBA" id="ARBA00004123"/>
    </source>
</evidence>
<accession>A9BK83</accession>
<keyword evidence="7" id="KW-0862">Zinc</keyword>
<dbReference type="EC" id="2.7.7.6" evidence="11"/>
<dbReference type="InterPro" id="IPR015700">
    <property type="entry name" value="RPC1"/>
</dbReference>
<dbReference type="InterPro" id="IPR007066">
    <property type="entry name" value="RNA_pol_Rpb1_3"/>
</dbReference>
<keyword evidence="6" id="KW-0479">Metal-binding</keyword>
<reference evidence="13 14" key="1">
    <citation type="journal article" date="2007" name="Proc. Natl. Acad. Sci. U.S.A.">
        <title>Nucleomorph genome of Hemiselmis andersenii reveals complete intron loss and compaction as a driver of protein structure and function.</title>
        <authorList>
            <person name="Lane C.E."/>
            <person name="van den Heuvel K."/>
            <person name="Kozera C."/>
            <person name="Curtis B.A."/>
            <person name="Parsons B.J."/>
            <person name="Bowman S."/>
            <person name="Archibald J.M."/>
        </authorList>
    </citation>
    <scope>NUCLEOTIDE SEQUENCE [LARGE SCALE GENOMIC DNA]</scope>
    <source>
        <strain evidence="13 14">CCMP644</strain>
    </source>
</reference>
<dbReference type="Gene3D" id="1.10.132.30">
    <property type="match status" value="1"/>
</dbReference>
<dbReference type="Gene3D" id="3.30.1490.180">
    <property type="entry name" value="RNA polymerase ii"/>
    <property type="match status" value="1"/>
</dbReference>
<dbReference type="Pfam" id="PF00623">
    <property type="entry name" value="RNA_pol_Rpb1_2"/>
    <property type="match status" value="1"/>
</dbReference>
<evidence type="ECO:0000256" key="8">
    <source>
        <dbReference type="ARBA" id="ARBA00022842"/>
    </source>
</evidence>
<evidence type="ECO:0000256" key="9">
    <source>
        <dbReference type="ARBA" id="ARBA00023163"/>
    </source>
</evidence>
<keyword evidence="4 11" id="KW-0808">Transferase</keyword>
<dbReference type="PANTHER" id="PTHR48446">
    <property type="entry name" value="DNA-DIRECTED RNA POLYMERASE SUBUNIT BETA' N-TERMINAL SECTION"/>
    <property type="match status" value="1"/>
</dbReference>
<dbReference type="Gene3D" id="1.10.150.390">
    <property type="match status" value="1"/>
</dbReference>
<dbReference type="GO" id="GO:0000428">
    <property type="term" value="C:DNA-directed RNA polymerase complex"/>
    <property type="evidence" value="ECO:0007669"/>
    <property type="project" value="UniProtKB-KW"/>
</dbReference>
<dbReference type="InterPro" id="IPR007080">
    <property type="entry name" value="RNA_pol_Rpb1_1"/>
</dbReference>
<comment type="subcellular location">
    <subcellularLocation>
        <location evidence="1">Nucleus</location>
    </subcellularLocation>
</comment>
<dbReference type="Proteomes" id="UP000243127">
    <property type="component" value="Nucleomorph 1"/>
</dbReference>